<dbReference type="GO" id="GO:0009847">
    <property type="term" value="P:spore germination"/>
    <property type="evidence" value="ECO:0007669"/>
    <property type="project" value="InterPro"/>
</dbReference>
<feature type="transmembrane region" description="Helical" evidence="9">
    <location>
        <begin position="439"/>
        <end position="456"/>
    </location>
</feature>
<dbReference type="InterPro" id="IPR004761">
    <property type="entry name" value="Spore_GerAB"/>
</dbReference>
<dbReference type="EMBL" id="NMQW01000031">
    <property type="protein sequence ID" value="OXM84454.1"/>
    <property type="molecule type" value="Genomic_DNA"/>
</dbReference>
<evidence type="ECO:0000256" key="9">
    <source>
        <dbReference type="SAM" id="Phobius"/>
    </source>
</evidence>
<keyword evidence="4" id="KW-0309">Germination</keyword>
<evidence type="ECO:0000256" key="8">
    <source>
        <dbReference type="SAM" id="MobiDB-lite"/>
    </source>
</evidence>
<evidence type="ECO:0000256" key="2">
    <source>
        <dbReference type="ARBA" id="ARBA00007998"/>
    </source>
</evidence>
<dbReference type="OrthoDB" id="2829675at2"/>
<reference evidence="10 11" key="1">
    <citation type="submission" date="2017-07" db="EMBL/GenBank/DDBJ databases">
        <title>Genome sequencing and assembly of Paenibacillus rigui.</title>
        <authorList>
            <person name="Mayilraj S."/>
        </authorList>
    </citation>
    <scope>NUCLEOTIDE SEQUENCE [LARGE SCALE GENOMIC DNA]</scope>
    <source>
        <strain evidence="10 11">JCM 16352</strain>
    </source>
</reference>
<name>A0A229UMB0_9BACL</name>
<dbReference type="NCBIfam" id="TIGR00912">
    <property type="entry name" value="2A0309"/>
    <property type="match status" value="1"/>
</dbReference>
<dbReference type="PANTHER" id="PTHR34975:SF2">
    <property type="entry name" value="SPORE GERMINATION PROTEIN A2"/>
    <property type="match status" value="1"/>
</dbReference>
<gene>
    <name evidence="10" type="ORF">CF651_20490</name>
</gene>
<comment type="subcellular location">
    <subcellularLocation>
        <location evidence="1">Membrane</location>
        <topology evidence="1">Multi-pass membrane protein</topology>
    </subcellularLocation>
</comment>
<comment type="similarity">
    <text evidence="2">Belongs to the amino acid-polyamine-organocation (APC) superfamily. Spore germination protein (SGP) (TC 2.A.3.9) family.</text>
</comment>
<dbReference type="RefSeq" id="WP_094016736.1">
    <property type="nucleotide sequence ID" value="NZ_NMQW01000031.1"/>
</dbReference>
<feature type="transmembrane region" description="Helical" evidence="9">
    <location>
        <begin position="183"/>
        <end position="207"/>
    </location>
</feature>
<feature type="transmembrane region" description="Helical" evidence="9">
    <location>
        <begin position="219"/>
        <end position="243"/>
    </location>
</feature>
<feature type="compositionally biased region" description="Basic and acidic residues" evidence="8">
    <location>
        <begin position="373"/>
        <end position="386"/>
    </location>
</feature>
<feature type="transmembrane region" description="Helical" evidence="9">
    <location>
        <begin position="41"/>
        <end position="61"/>
    </location>
</feature>
<evidence type="ECO:0000256" key="6">
    <source>
        <dbReference type="ARBA" id="ARBA00022989"/>
    </source>
</evidence>
<keyword evidence="5 9" id="KW-0812">Transmembrane</keyword>
<feature type="transmembrane region" description="Helical" evidence="9">
    <location>
        <begin position="144"/>
        <end position="163"/>
    </location>
</feature>
<evidence type="ECO:0000256" key="7">
    <source>
        <dbReference type="ARBA" id="ARBA00023136"/>
    </source>
</evidence>
<accession>A0A229UMB0</accession>
<comment type="caution">
    <text evidence="10">The sequence shown here is derived from an EMBL/GenBank/DDBJ whole genome shotgun (WGS) entry which is preliminary data.</text>
</comment>
<evidence type="ECO:0000256" key="1">
    <source>
        <dbReference type="ARBA" id="ARBA00004141"/>
    </source>
</evidence>
<evidence type="ECO:0000313" key="10">
    <source>
        <dbReference type="EMBL" id="OXM84454.1"/>
    </source>
</evidence>
<feature type="transmembrane region" description="Helical" evidence="9">
    <location>
        <begin position="269"/>
        <end position="291"/>
    </location>
</feature>
<organism evidence="10 11">
    <name type="scientific">Paenibacillus rigui</name>
    <dbReference type="NCBI Taxonomy" id="554312"/>
    <lineage>
        <taxon>Bacteria</taxon>
        <taxon>Bacillati</taxon>
        <taxon>Bacillota</taxon>
        <taxon>Bacilli</taxon>
        <taxon>Bacillales</taxon>
        <taxon>Paenibacillaceae</taxon>
        <taxon>Paenibacillus</taxon>
    </lineage>
</organism>
<dbReference type="AlphaFoldDB" id="A0A229UMB0"/>
<feature type="transmembrane region" description="Helical" evidence="9">
    <location>
        <begin position="334"/>
        <end position="356"/>
    </location>
</feature>
<keyword evidence="6 9" id="KW-1133">Transmembrane helix</keyword>
<sequence>MDQKQVINGRQYAWLTAAVLTGGALTSLNQILIRLGRMDAWGSFALASGYALLLAYVFYQLARRFPGKHLFEITKLLFGTLLGTLANLLMLFHMWAMLIRDLRSLSKFVGVALLPSTPDEIIVMLLVLVIMYYGKTSVEVVARVNDFFFPFFILMILLLPVLLTNEINKTLLMPALSVPLKPLFFSNMISLGWFGDLFVLGAFLHTLQASRQLRSAIRHGALLGSLLIGIFILLELLVLGPVIPGNLVFGNYSVVQQIHITDFLDRIDLMIISIWFPVATCEIVAVYLAFLTGIASLVKQRDYSTINTPAALLLMLSSLLAFKSATEIFSFANYGYPLMVVAYQPLLFLLIWLFSLRHPVRIPQGRGSTASASKERPSGSKDRSEDQPDTMADQPSSSEGQQHKQGPAQRNRTHANRGKRNPAPGFLQRLSYQAWRRSSNVLIVLNISWLAIGLWFSKQYPVLGITCGSAYGVCTILVVLTSYMELFHAKQVPQ</sequence>
<feature type="transmembrane region" description="Helical" evidence="9">
    <location>
        <begin position="108"/>
        <end position="132"/>
    </location>
</feature>
<feature type="transmembrane region" description="Helical" evidence="9">
    <location>
        <begin position="73"/>
        <end position="96"/>
    </location>
</feature>
<keyword evidence="7 9" id="KW-0472">Membrane</keyword>
<feature type="compositionally biased region" description="Basic residues" evidence="8">
    <location>
        <begin position="411"/>
        <end position="420"/>
    </location>
</feature>
<feature type="transmembrane region" description="Helical" evidence="9">
    <location>
        <begin position="462"/>
        <end position="484"/>
    </location>
</feature>
<evidence type="ECO:0000313" key="11">
    <source>
        <dbReference type="Proteomes" id="UP000215509"/>
    </source>
</evidence>
<dbReference type="PANTHER" id="PTHR34975">
    <property type="entry name" value="SPORE GERMINATION PROTEIN A2"/>
    <property type="match status" value="1"/>
</dbReference>
<dbReference type="Proteomes" id="UP000215509">
    <property type="component" value="Unassembled WGS sequence"/>
</dbReference>
<evidence type="ECO:0000256" key="4">
    <source>
        <dbReference type="ARBA" id="ARBA00022544"/>
    </source>
</evidence>
<feature type="transmembrane region" description="Helical" evidence="9">
    <location>
        <begin position="303"/>
        <end position="322"/>
    </location>
</feature>
<feature type="transmembrane region" description="Helical" evidence="9">
    <location>
        <begin position="12"/>
        <end position="35"/>
    </location>
</feature>
<keyword evidence="3" id="KW-0813">Transport</keyword>
<evidence type="ECO:0000256" key="3">
    <source>
        <dbReference type="ARBA" id="ARBA00022448"/>
    </source>
</evidence>
<feature type="compositionally biased region" description="Polar residues" evidence="8">
    <location>
        <begin position="393"/>
        <end position="410"/>
    </location>
</feature>
<feature type="region of interest" description="Disordered" evidence="8">
    <location>
        <begin position="365"/>
        <end position="424"/>
    </location>
</feature>
<proteinExistence type="inferred from homology"/>
<keyword evidence="11" id="KW-1185">Reference proteome</keyword>
<evidence type="ECO:0000256" key="5">
    <source>
        <dbReference type="ARBA" id="ARBA00022692"/>
    </source>
</evidence>
<protein>
    <submittedName>
        <fullName evidence="10">Spore gernimation protein</fullName>
    </submittedName>
</protein>
<dbReference type="Pfam" id="PF03845">
    <property type="entry name" value="Spore_permease"/>
    <property type="match status" value="1"/>
</dbReference>
<dbReference type="GO" id="GO:0016020">
    <property type="term" value="C:membrane"/>
    <property type="evidence" value="ECO:0007669"/>
    <property type="project" value="UniProtKB-SubCell"/>
</dbReference>